<dbReference type="HOGENOM" id="CLU_3035437_0_0_1"/>
<accession>G7KVC6</accession>
<dbReference type="Proteomes" id="UP000002051">
    <property type="component" value="Unassembled WGS sequence"/>
</dbReference>
<dbReference type="AlphaFoldDB" id="G7KVC6"/>
<organism evidence="1 3">
    <name type="scientific">Medicago truncatula</name>
    <name type="common">Barrel medic</name>
    <name type="synonym">Medicago tribuloides</name>
    <dbReference type="NCBI Taxonomy" id="3880"/>
    <lineage>
        <taxon>Eukaryota</taxon>
        <taxon>Viridiplantae</taxon>
        <taxon>Streptophyta</taxon>
        <taxon>Embryophyta</taxon>
        <taxon>Tracheophyta</taxon>
        <taxon>Spermatophyta</taxon>
        <taxon>Magnoliopsida</taxon>
        <taxon>eudicotyledons</taxon>
        <taxon>Gunneridae</taxon>
        <taxon>Pentapetalae</taxon>
        <taxon>rosids</taxon>
        <taxon>fabids</taxon>
        <taxon>Fabales</taxon>
        <taxon>Fabaceae</taxon>
        <taxon>Papilionoideae</taxon>
        <taxon>50 kb inversion clade</taxon>
        <taxon>NPAAA clade</taxon>
        <taxon>Hologalegina</taxon>
        <taxon>IRL clade</taxon>
        <taxon>Trifolieae</taxon>
        <taxon>Medicago</taxon>
    </lineage>
</organism>
<dbReference type="PaxDb" id="3880-AES81468"/>
<reference evidence="2" key="3">
    <citation type="submission" date="2015-04" db="UniProtKB">
        <authorList>
            <consortium name="EnsemblPlants"/>
        </authorList>
    </citation>
    <scope>IDENTIFICATION</scope>
    <source>
        <strain evidence="2">cv. Jemalong A17</strain>
    </source>
</reference>
<gene>
    <name evidence="1" type="ordered locus">MTR_7g093080</name>
</gene>
<keyword evidence="3" id="KW-1185">Reference proteome</keyword>
<evidence type="ECO:0000313" key="2">
    <source>
        <dbReference type="EnsemblPlants" id="AES81468"/>
    </source>
</evidence>
<dbReference type="EMBL" id="CM001223">
    <property type="protein sequence ID" value="AES81468.1"/>
    <property type="molecule type" value="Genomic_DNA"/>
</dbReference>
<name>G7KVC6_MEDTR</name>
<dbReference type="EnsemblPlants" id="AES81468">
    <property type="protein sequence ID" value="AES81468"/>
    <property type="gene ID" value="MTR_7g093080"/>
</dbReference>
<proteinExistence type="predicted"/>
<reference evidence="1 3" key="1">
    <citation type="journal article" date="2011" name="Nature">
        <title>The Medicago genome provides insight into the evolution of rhizobial symbioses.</title>
        <authorList>
            <person name="Young N.D."/>
            <person name="Debelle F."/>
            <person name="Oldroyd G.E."/>
            <person name="Geurts R."/>
            <person name="Cannon S.B."/>
            <person name="Udvardi M.K."/>
            <person name="Benedito V.A."/>
            <person name="Mayer K.F."/>
            <person name="Gouzy J."/>
            <person name="Schoof H."/>
            <person name="Van de Peer Y."/>
            <person name="Proost S."/>
            <person name="Cook D.R."/>
            <person name="Meyers B.C."/>
            <person name="Spannagl M."/>
            <person name="Cheung F."/>
            <person name="De Mita S."/>
            <person name="Krishnakumar V."/>
            <person name="Gundlach H."/>
            <person name="Zhou S."/>
            <person name="Mudge J."/>
            <person name="Bharti A.K."/>
            <person name="Murray J.D."/>
            <person name="Naoumkina M.A."/>
            <person name="Rosen B."/>
            <person name="Silverstein K.A."/>
            <person name="Tang H."/>
            <person name="Rombauts S."/>
            <person name="Zhao P.X."/>
            <person name="Zhou P."/>
            <person name="Barbe V."/>
            <person name="Bardou P."/>
            <person name="Bechner M."/>
            <person name="Bellec A."/>
            <person name="Berger A."/>
            <person name="Berges H."/>
            <person name="Bidwell S."/>
            <person name="Bisseling T."/>
            <person name="Choisne N."/>
            <person name="Couloux A."/>
            <person name="Denny R."/>
            <person name="Deshpande S."/>
            <person name="Dai X."/>
            <person name="Doyle J.J."/>
            <person name="Dudez A.M."/>
            <person name="Farmer A.D."/>
            <person name="Fouteau S."/>
            <person name="Franken C."/>
            <person name="Gibelin C."/>
            <person name="Gish J."/>
            <person name="Goldstein S."/>
            <person name="Gonzalez A.J."/>
            <person name="Green P.J."/>
            <person name="Hallab A."/>
            <person name="Hartog M."/>
            <person name="Hua A."/>
            <person name="Humphray S.J."/>
            <person name="Jeong D.H."/>
            <person name="Jing Y."/>
            <person name="Jocker A."/>
            <person name="Kenton S.M."/>
            <person name="Kim D.J."/>
            <person name="Klee K."/>
            <person name="Lai H."/>
            <person name="Lang C."/>
            <person name="Lin S."/>
            <person name="Macmil S.L."/>
            <person name="Magdelenat G."/>
            <person name="Matthews L."/>
            <person name="McCorrison J."/>
            <person name="Monaghan E.L."/>
            <person name="Mun J.H."/>
            <person name="Najar F.Z."/>
            <person name="Nicholson C."/>
            <person name="Noirot C."/>
            <person name="O'Bleness M."/>
            <person name="Paule C.R."/>
            <person name="Poulain J."/>
            <person name="Prion F."/>
            <person name="Qin B."/>
            <person name="Qu C."/>
            <person name="Retzel E.F."/>
            <person name="Riddle C."/>
            <person name="Sallet E."/>
            <person name="Samain S."/>
            <person name="Samson N."/>
            <person name="Sanders I."/>
            <person name="Saurat O."/>
            <person name="Scarpelli C."/>
            <person name="Schiex T."/>
            <person name="Segurens B."/>
            <person name="Severin A.J."/>
            <person name="Sherrier D.J."/>
            <person name="Shi R."/>
            <person name="Sims S."/>
            <person name="Singer S.R."/>
            <person name="Sinharoy S."/>
            <person name="Sterck L."/>
            <person name="Viollet A."/>
            <person name="Wang B.B."/>
            <person name="Wang K."/>
            <person name="Wang M."/>
            <person name="Wang X."/>
            <person name="Warfsmann J."/>
            <person name="Weissenbach J."/>
            <person name="White D.D."/>
            <person name="White J.D."/>
            <person name="Wiley G.B."/>
            <person name="Wincker P."/>
            <person name="Xing Y."/>
            <person name="Yang L."/>
            <person name="Yao Z."/>
            <person name="Ying F."/>
            <person name="Zhai J."/>
            <person name="Zhou L."/>
            <person name="Zuber A."/>
            <person name="Denarie J."/>
            <person name="Dixon R.A."/>
            <person name="May G.D."/>
            <person name="Schwartz D.C."/>
            <person name="Rogers J."/>
            <person name="Quetier F."/>
            <person name="Town C.D."/>
            <person name="Roe B.A."/>
        </authorList>
    </citation>
    <scope>NUCLEOTIDE SEQUENCE [LARGE SCALE GENOMIC DNA]</scope>
    <source>
        <strain evidence="1">A17</strain>
        <strain evidence="2 3">cv. Jemalong A17</strain>
    </source>
</reference>
<evidence type="ECO:0000313" key="3">
    <source>
        <dbReference type="Proteomes" id="UP000002051"/>
    </source>
</evidence>
<sequence length="55" mass="6380">MFVAVAISKDIKPQRINGSTKRDNSCFRTFHFAHSDPNTNRVYMYDQSLAIVYPQ</sequence>
<protein>
    <submittedName>
        <fullName evidence="1 2">Uncharacterized protein</fullName>
    </submittedName>
</protein>
<reference evidence="1 3" key="2">
    <citation type="journal article" date="2014" name="BMC Genomics">
        <title>An improved genome release (version Mt4.0) for the model legume Medicago truncatula.</title>
        <authorList>
            <person name="Tang H."/>
            <person name="Krishnakumar V."/>
            <person name="Bidwell S."/>
            <person name="Rosen B."/>
            <person name="Chan A."/>
            <person name="Zhou S."/>
            <person name="Gentzbittel L."/>
            <person name="Childs K.L."/>
            <person name="Yandell M."/>
            <person name="Gundlach H."/>
            <person name="Mayer K.F."/>
            <person name="Schwartz D.C."/>
            <person name="Town C.D."/>
        </authorList>
    </citation>
    <scope>GENOME REANNOTATION</scope>
    <source>
        <strain evidence="2 3">cv. Jemalong A17</strain>
    </source>
</reference>
<evidence type="ECO:0000313" key="1">
    <source>
        <dbReference type="EMBL" id="AES81468.1"/>
    </source>
</evidence>